<dbReference type="PANTHER" id="PTHR47505:SF1">
    <property type="entry name" value="DNA UTILIZATION PROTEIN YHGH"/>
    <property type="match status" value="1"/>
</dbReference>
<evidence type="ECO:0000256" key="1">
    <source>
        <dbReference type="ARBA" id="ARBA00008007"/>
    </source>
</evidence>
<dbReference type="EMBL" id="QZJF01000017">
    <property type="protein sequence ID" value="RJR26837.1"/>
    <property type="molecule type" value="Genomic_DNA"/>
</dbReference>
<dbReference type="InterPro" id="IPR000836">
    <property type="entry name" value="PRTase_dom"/>
</dbReference>
<evidence type="ECO:0000313" key="3">
    <source>
        <dbReference type="Proteomes" id="UP000265540"/>
    </source>
</evidence>
<sequence>MVTMEYSECLVCGKFSEDGTTHLSCRNDVVPSSFVSVFKYCSLVRSVIRRAKYARREFLGLRIISEAAAEIVKEEFSQMTKYVLIPVPISDERLRTRGFNQVTTITKALSKKTSMVVNTRILLRNVDSRPQYTNNRLDRYDNVKGAFSIRKGHENLVTHGKFLLADDICTSGATLLEASKTLYENGASDVKCFALSRKV</sequence>
<organism evidence="2 3">
    <name type="scientific">candidate division WWE3 bacterium</name>
    <dbReference type="NCBI Taxonomy" id="2053526"/>
    <lineage>
        <taxon>Bacteria</taxon>
        <taxon>Katanobacteria</taxon>
    </lineage>
</organism>
<dbReference type="Gene3D" id="3.40.50.2020">
    <property type="match status" value="1"/>
</dbReference>
<name>A0A3A4ZJ13_UNCKA</name>
<dbReference type="InterPro" id="IPR029057">
    <property type="entry name" value="PRTase-like"/>
</dbReference>
<gene>
    <name evidence="2" type="ORF">C4561_03615</name>
</gene>
<dbReference type="CDD" id="cd06223">
    <property type="entry name" value="PRTases_typeI"/>
    <property type="match status" value="1"/>
</dbReference>
<dbReference type="AlphaFoldDB" id="A0A3A4ZJ13"/>
<dbReference type="Proteomes" id="UP000265540">
    <property type="component" value="Unassembled WGS sequence"/>
</dbReference>
<proteinExistence type="inferred from homology"/>
<comment type="caution">
    <text evidence="2">The sequence shown here is derived from an EMBL/GenBank/DDBJ whole genome shotgun (WGS) entry which is preliminary data.</text>
</comment>
<reference evidence="2 3" key="1">
    <citation type="journal article" date="2017" name="ISME J.">
        <title>Energy and carbon metabolisms in a deep terrestrial subsurface fluid microbial community.</title>
        <authorList>
            <person name="Momper L."/>
            <person name="Jungbluth S.P."/>
            <person name="Lee M.D."/>
            <person name="Amend J.P."/>
        </authorList>
    </citation>
    <scope>NUCLEOTIDE SEQUENCE [LARGE SCALE GENOMIC DNA]</scope>
    <source>
        <strain evidence="2">SURF_46</strain>
    </source>
</reference>
<dbReference type="SUPFAM" id="SSF53271">
    <property type="entry name" value="PRTase-like"/>
    <property type="match status" value="1"/>
</dbReference>
<protein>
    <submittedName>
        <fullName evidence="2">ComF family protein</fullName>
    </submittedName>
</protein>
<accession>A0A3A4ZJ13</accession>
<dbReference type="InterPro" id="IPR051910">
    <property type="entry name" value="ComF/GntX_DNA_util-trans"/>
</dbReference>
<dbReference type="PANTHER" id="PTHR47505">
    <property type="entry name" value="DNA UTILIZATION PROTEIN YHGH"/>
    <property type="match status" value="1"/>
</dbReference>
<comment type="similarity">
    <text evidence="1">Belongs to the ComF/GntX family.</text>
</comment>
<evidence type="ECO:0000313" key="2">
    <source>
        <dbReference type="EMBL" id="RJR26837.1"/>
    </source>
</evidence>